<dbReference type="InterPro" id="IPR001715">
    <property type="entry name" value="CH_dom"/>
</dbReference>
<evidence type="ECO:0000256" key="1">
    <source>
        <dbReference type="ARBA" id="ARBA00004496"/>
    </source>
</evidence>
<feature type="domain" description="Calponin-homology (CH)" evidence="6">
    <location>
        <begin position="458"/>
        <end position="611"/>
    </location>
</feature>
<dbReference type="Gene3D" id="1.10.418.10">
    <property type="entry name" value="Calponin-like domain"/>
    <property type="match status" value="2"/>
</dbReference>
<dbReference type="Gene3D" id="1.20.5.190">
    <property type="match status" value="7"/>
</dbReference>
<evidence type="ECO:0000313" key="8">
    <source>
        <dbReference type="Proteomes" id="UP000075714"/>
    </source>
</evidence>
<dbReference type="GO" id="GO:0051295">
    <property type="term" value="P:establishment of meiotic spindle localization"/>
    <property type="evidence" value="ECO:0007669"/>
    <property type="project" value="TreeGrafter"/>
</dbReference>
<dbReference type="SMART" id="SM00033">
    <property type="entry name" value="CH"/>
    <property type="match status" value="1"/>
</dbReference>
<dbReference type="SUPFAM" id="SSF47576">
    <property type="entry name" value="Calponin-homology domain, CH-domain"/>
    <property type="match status" value="1"/>
</dbReference>
<dbReference type="GO" id="GO:0000278">
    <property type="term" value="P:mitotic cell cycle"/>
    <property type="evidence" value="ECO:0007669"/>
    <property type="project" value="TreeGrafter"/>
</dbReference>
<dbReference type="OrthoDB" id="2148418at2759"/>
<evidence type="ECO:0000256" key="4">
    <source>
        <dbReference type="ARBA" id="ARBA00022860"/>
    </source>
</evidence>
<comment type="subcellular location">
    <subcellularLocation>
        <location evidence="1">Cytoplasm</location>
    </subcellularLocation>
</comment>
<organism evidence="7 8">
    <name type="scientific">Gonium pectorale</name>
    <name type="common">Green alga</name>
    <dbReference type="NCBI Taxonomy" id="33097"/>
    <lineage>
        <taxon>Eukaryota</taxon>
        <taxon>Viridiplantae</taxon>
        <taxon>Chlorophyta</taxon>
        <taxon>core chlorophytes</taxon>
        <taxon>Chlorophyceae</taxon>
        <taxon>CS clade</taxon>
        <taxon>Chlamydomonadales</taxon>
        <taxon>Volvocaceae</taxon>
        <taxon>Gonium</taxon>
    </lineage>
</organism>
<evidence type="ECO:0000256" key="2">
    <source>
        <dbReference type="ARBA" id="ARBA00022490"/>
    </source>
</evidence>
<evidence type="ECO:0000313" key="7">
    <source>
        <dbReference type="EMBL" id="KXZ44876.1"/>
    </source>
</evidence>
<name>A0A150G4R9_GONPE</name>
<dbReference type="InterPro" id="IPR000048">
    <property type="entry name" value="IQ_motif_EF-hand-BS"/>
</dbReference>
<keyword evidence="4" id="KW-0112">Calmodulin-binding</keyword>
<dbReference type="Proteomes" id="UP000075714">
    <property type="component" value="Unassembled WGS sequence"/>
</dbReference>
<feature type="region of interest" description="Disordered" evidence="5">
    <location>
        <begin position="1288"/>
        <end position="1321"/>
    </location>
</feature>
<gene>
    <name evidence="7" type="ORF">GPECTOR_61g829</name>
</gene>
<dbReference type="InterPro" id="IPR036872">
    <property type="entry name" value="CH_dom_sf"/>
</dbReference>
<dbReference type="PROSITE" id="PS50021">
    <property type="entry name" value="CH"/>
    <property type="match status" value="1"/>
</dbReference>
<dbReference type="PANTHER" id="PTHR22706:SF1">
    <property type="entry name" value="ASSEMBLY FACTOR FOR SPINDLE MICROTUBULES"/>
    <property type="match status" value="1"/>
</dbReference>
<dbReference type="EMBL" id="LSYV01000062">
    <property type="protein sequence ID" value="KXZ44876.1"/>
    <property type="molecule type" value="Genomic_DNA"/>
</dbReference>
<protein>
    <submittedName>
        <fullName evidence="7">ASP protein</fullName>
    </submittedName>
</protein>
<keyword evidence="2" id="KW-0963">Cytoplasm</keyword>
<accession>A0A150G4R9</accession>
<dbReference type="InterPro" id="IPR051185">
    <property type="entry name" value="ASPM"/>
</dbReference>
<dbReference type="Pfam" id="PF00307">
    <property type="entry name" value="CH"/>
    <property type="match status" value="1"/>
</dbReference>
<dbReference type="GO" id="GO:0007051">
    <property type="term" value="P:spindle organization"/>
    <property type="evidence" value="ECO:0007669"/>
    <property type="project" value="TreeGrafter"/>
</dbReference>
<evidence type="ECO:0000259" key="6">
    <source>
        <dbReference type="PROSITE" id="PS50021"/>
    </source>
</evidence>
<sequence>MLRLIAYGGEVRPFEASTVAAAASVQLPGTPLEKGGGRGLADCSPRLGNGVRTHAARGGAVAMRIEYTPPKSSALAPGGKALDFRRVGGIESKRERGLFAWMNSEVQPIDSASGTAPGSATGAGAMEGHAIRRLYGEVSGKAHRYFKRDEGFAALASKIEAKISTKQLALKDPDSLGARVLGRTLLFVCLLDKMAQRSDLPAGTPSLFRQDASIKTSDQVLQELLQPRLSGAGDVRHTLRMQLGWAPEYVQHARDEADFRVHKPADLRDGTRLAKLLDNLRTPASASASSRMAGGVWGSARGSSHPTAAQPGPSLQAGQEDLLPSLAFPQHTGKPIEESQMRNNCLRLTRALQQQGVNLQGLAVGMAACARDGGAEGMAKAVAEGLVRVDQRTTLGLLWHMAMHFKLRKHVDVRALERETARLWRVAAATSGGGQDGAACAPAPSEDDDPALVRYFTDPTSQALLQWLRAACALHGLAVNDFTWALSDGRALCYLIHTYLPEVMPQSRIGSAPVPKDADEMARLTGGTEYCKLETLKANGWAAVYEMGGAIQDDELAARYKRTVADNFAAAHAAGEALGVPAMLGPEDYLDDGPDELAAILYVALLSQALLKLTTERRAAYVIMEFLRRRLCWRPSYMRACLQRFKAGRRREDAATTIQAYWRGWQQRCRFSQARLLAAQERAALTIQAAWRGFVDRRRFLQLRAAAIVLQATARMHQERSRHLELKRAAVSLQCAWRSRKARLQLQELRRQREHAAATVIQAHWRCLQAVRMRLAAIDAAVVIQAAWRAYSAHRQYLAQRSAALLLQTAWRTHAAYSRYQRLRAAATVVQAAWRKRAALEAQRKRQAAAVTIQAAWRAYAVNRRYHHARNGAVRIQAAVRGWLHRNRYTQIRHAASVLQAAWRGRSVRLELQSQQQAATYIQAWWRAVLGRRRFLRSQEAALVLQTAYRGWAARRSYGEQRSAAMVFQGVWRCVQARRVMAAKADAFYRELARREAEMMAEIGRQFMRKVSAVRTIQAFWRGYTARRAFMPVWRQHQGQRKERQAAALIQTAWRGYVARKRYLTVRAAMDVLSRVLVPIYRARKELAQRRQRHAECVRAAVVIQSHVRMWLAQCKLQAAKAAATAIQVLGAVEVIERSTAVSRDCCKLLCSSGGVAALIRFVRTYDAFLSDVFHAEDCLSVLSEKLQTFRDTAEEVFKPTCELLRRLTSRQELAAEVPADVLRHWAGIYQVLQRKADLERKYLGRLEVNKGSDVAAKPSATKLLQLEEQLAVMDVIISRVKAASGNDPALHQDVSNDQDTASRDAAARRPARGPSAGGVLGGGPMTNGAILAAPCTGQIPCYKNVIVKDVVQQRMAGPLQSTVGIKRASAGPAGSPSLPARRKLARIANGS</sequence>
<reference evidence="8" key="1">
    <citation type="journal article" date="2016" name="Nat. Commun.">
        <title>The Gonium pectorale genome demonstrates co-option of cell cycle regulation during the evolution of multicellularity.</title>
        <authorList>
            <person name="Hanschen E.R."/>
            <person name="Marriage T.N."/>
            <person name="Ferris P.J."/>
            <person name="Hamaji T."/>
            <person name="Toyoda A."/>
            <person name="Fujiyama A."/>
            <person name="Neme R."/>
            <person name="Noguchi H."/>
            <person name="Minakuchi Y."/>
            <person name="Suzuki M."/>
            <person name="Kawai-Toyooka H."/>
            <person name="Smith D.R."/>
            <person name="Sparks H."/>
            <person name="Anderson J."/>
            <person name="Bakaric R."/>
            <person name="Luria V."/>
            <person name="Karger A."/>
            <person name="Kirschner M.W."/>
            <person name="Durand P.M."/>
            <person name="Michod R.E."/>
            <person name="Nozaki H."/>
            <person name="Olson B.J."/>
        </authorList>
    </citation>
    <scope>NUCLEOTIDE SEQUENCE [LARGE SCALE GENOMIC DNA]</scope>
    <source>
        <strain evidence="8">NIES-2863</strain>
    </source>
</reference>
<dbReference type="GO" id="GO:0000922">
    <property type="term" value="C:spindle pole"/>
    <property type="evidence" value="ECO:0007669"/>
    <property type="project" value="TreeGrafter"/>
</dbReference>
<dbReference type="CDD" id="cd21224">
    <property type="entry name" value="CH_ASPM_rpt2"/>
    <property type="match status" value="1"/>
</dbReference>
<keyword evidence="3" id="KW-0677">Repeat</keyword>
<dbReference type="PANTHER" id="PTHR22706">
    <property type="entry name" value="ASSEMBLY FACTOR FOR SPINDLE MICROTUBULES"/>
    <property type="match status" value="1"/>
</dbReference>
<keyword evidence="8" id="KW-1185">Reference proteome</keyword>
<dbReference type="GO" id="GO:0005737">
    <property type="term" value="C:cytoplasm"/>
    <property type="evidence" value="ECO:0007669"/>
    <property type="project" value="UniProtKB-SubCell"/>
</dbReference>
<dbReference type="CDD" id="cd23767">
    <property type="entry name" value="IQCD"/>
    <property type="match status" value="2"/>
</dbReference>
<evidence type="ECO:0000256" key="5">
    <source>
        <dbReference type="SAM" id="MobiDB-lite"/>
    </source>
</evidence>
<dbReference type="Pfam" id="PF00612">
    <property type="entry name" value="IQ"/>
    <property type="match status" value="13"/>
</dbReference>
<dbReference type="GO" id="GO:0005516">
    <property type="term" value="F:calmodulin binding"/>
    <property type="evidence" value="ECO:0007669"/>
    <property type="project" value="UniProtKB-KW"/>
</dbReference>
<feature type="region of interest" description="Disordered" evidence="5">
    <location>
        <begin position="284"/>
        <end position="319"/>
    </location>
</feature>
<dbReference type="PROSITE" id="PS50096">
    <property type="entry name" value="IQ"/>
    <property type="match status" value="13"/>
</dbReference>
<feature type="region of interest" description="Disordered" evidence="5">
    <location>
        <begin position="1367"/>
        <end position="1392"/>
    </location>
</feature>
<dbReference type="STRING" id="33097.A0A150G4R9"/>
<dbReference type="InterPro" id="IPR027417">
    <property type="entry name" value="P-loop_NTPase"/>
</dbReference>
<dbReference type="SUPFAM" id="SSF52540">
    <property type="entry name" value="P-loop containing nucleoside triphosphate hydrolases"/>
    <property type="match status" value="3"/>
</dbReference>
<proteinExistence type="predicted"/>
<evidence type="ECO:0000256" key="3">
    <source>
        <dbReference type="ARBA" id="ARBA00022737"/>
    </source>
</evidence>
<dbReference type="SMART" id="SM00015">
    <property type="entry name" value="IQ"/>
    <property type="match status" value="17"/>
</dbReference>
<comment type="caution">
    <text evidence="7">The sequence shown here is derived from an EMBL/GenBank/DDBJ whole genome shotgun (WGS) entry which is preliminary data.</text>
</comment>